<dbReference type="InterPro" id="IPR012289">
    <property type="entry name" value="Lytic_TGlycosylase_superhlx_L"/>
</dbReference>
<evidence type="ECO:0000256" key="1">
    <source>
        <dbReference type="ARBA" id="ARBA00007734"/>
    </source>
</evidence>
<dbReference type="PANTHER" id="PTHR37423:SF5">
    <property type="entry name" value="SOLUBLE LYTIC MUREIN TRANSGLYCOSYLASE"/>
    <property type="match status" value="1"/>
</dbReference>
<dbReference type="Gene3D" id="1.10.530.10">
    <property type="match status" value="1"/>
</dbReference>
<feature type="domain" description="Transglycosylase SLT" evidence="4">
    <location>
        <begin position="487"/>
        <end position="591"/>
    </location>
</feature>
<dbReference type="AlphaFoldDB" id="A0A0A6PCG9"/>
<dbReference type="Proteomes" id="UP000030428">
    <property type="component" value="Unassembled WGS sequence"/>
</dbReference>
<evidence type="ECO:0000256" key="3">
    <source>
        <dbReference type="SAM" id="SignalP"/>
    </source>
</evidence>
<dbReference type="InterPro" id="IPR008939">
    <property type="entry name" value="Lytic_TGlycosylase_superhlx_U"/>
</dbReference>
<evidence type="ECO:0000256" key="2">
    <source>
        <dbReference type="ARBA" id="ARBA00022729"/>
    </source>
</evidence>
<evidence type="ECO:0000259" key="5">
    <source>
        <dbReference type="Pfam" id="PF14718"/>
    </source>
</evidence>
<dbReference type="SUPFAM" id="SSF53955">
    <property type="entry name" value="Lysozyme-like"/>
    <property type="match status" value="1"/>
</dbReference>
<dbReference type="GO" id="GO:0004553">
    <property type="term" value="F:hydrolase activity, hydrolyzing O-glycosyl compounds"/>
    <property type="evidence" value="ECO:0007669"/>
    <property type="project" value="InterPro"/>
</dbReference>
<sequence>MKQRHLIVYLLISIMLMCLNAHASTLSQQRWQFELAEKAVKAKDWNKFQKISRRLQNYPLYYYLRYQYLNEHLVRSSEIRAFLKRYGNTYFGQKLREKWLSQLAAKGDWKGFVQDYTPLKSTSMQCFYTYARLMTKQNLQGAIEEAKKLWLVGKSQPDACTPMFDYLYQNGLINKSLFLERIGLAMKKGRLSLARYLAKRLEPADRVWVTRWQAMHKKPARSLARFKGADLPMVRQIILHGIGRLARQDFERALVYWKKFQRRYAFSLQEIGEMQRDLALASVNPDHPQALKWLTAVNQKYLNEKVSDARIKLALKKQNWHALADFLTHLPDGEENKLRWHYWLARALEQTGKNAQAQQIYQKLAKERDYYGFLAAERIGAKYQMQHHPIVFTAAEKAQVMKEPTIRGAYEFYKLSQSKDKWSLNARREWRYAIGHLPPAQKKIAVVLASRWGWHDQAIMAAAKAGYYDDLDVRFPLAFKSQLTRGAKRQGIDLAWVYGIIRQETAFRHGASSRVGALGLMQVMPATARFVAKKIGLKLKRKRDILDIDTNIKLGTAYLQQMLDKFDGNYMLATAAYNAGPGRSKRWAAENSCVPPDLWVELIPFNETRKYVRSVLFYTRIFEERLQRKQLRPLRVTLEDDSCRFKFAGLANK</sequence>
<dbReference type="CDD" id="cd13401">
    <property type="entry name" value="Slt70-like"/>
    <property type="match status" value="1"/>
</dbReference>
<keyword evidence="7" id="KW-1185">Reference proteome</keyword>
<evidence type="ECO:0000313" key="7">
    <source>
        <dbReference type="Proteomes" id="UP000030428"/>
    </source>
</evidence>
<comment type="similarity">
    <text evidence="1">Belongs to the transglycosylase Slt family.</text>
</comment>
<dbReference type="GO" id="GO:0042597">
    <property type="term" value="C:periplasmic space"/>
    <property type="evidence" value="ECO:0007669"/>
    <property type="project" value="InterPro"/>
</dbReference>
<keyword evidence="2 3" id="KW-0732">Signal</keyword>
<dbReference type="Gene3D" id="1.10.1240.20">
    <property type="entry name" value="Lytic transglycosylase, superhelical linker domain"/>
    <property type="match status" value="1"/>
</dbReference>
<accession>A0A0A6PCG9</accession>
<dbReference type="SUPFAM" id="SSF48435">
    <property type="entry name" value="Bacterial muramidases"/>
    <property type="match status" value="1"/>
</dbReference>
<dbReference type="InterPro" id="IPR008258">
    <property type="entry name" value="Transglycosylase_SLT_dom_1"/>
</dbReference>
<dbReference type="PANTHER" id="PTHR37423">
    <property type="entry name" value="SOLUBLE LYTIC MUREIN TRANSGLYCOSYLASE-RELATED"/>
    <property type="match status" value="1"/>
</dbReference>
<dbReference type="InterPro" id="IPR037061">
    <property type="entry name" value="Lytic_TGlycoase_superhlx_L_sf"/>
</dbReference>
<evidence type="ECO:0000313" key="6">
    <source>
        <dbReference type="EMBL" id="KHD11562.1"/>
    </source>
</evidence>
<reference evidence="6 7" key="1">
    <citation type="journal article" date="2016" name="Front. Microbiol.">
        <title>Single-Cell (Meta-)Genomics of a Dimorphic Candidatus Thiomargarita nelsonii Reveals Genomic Plasticity.</title>
        <authorList>
            <person name="Flood B.E."/>
            <person name="Fliss P."/>
            <person name="Jones D.S."/>
            <person name="Dick G.J."/>
            <person name="Jain S."/>
            <person name="Kaster A.K."/>
            <person name="Winkel M."/>
            <person name="Mussmann M."/>
            <person name="Bailey J."/>
        </authorList>
    </citation>
    <scope>NUCLEOTIDE SEQUENCE [LARGE SCALE GENOMIC DNA]</scope>
    <source>
        <strain evidence="6">Hydrate Ridge</strain>
    </source>
</reference>
<dbReference type="Pfam" id="PF01464">
    <property type="entry name" value="SLT"/>
    <property type="match status" value="1"/>
</dbReference>
<dbReference type="Gene3D" id="1.25.20.10">
    <property type="entry name" value="Bacterial muramidases"/>
    <property type="match status" value="1"/>
</dbReference>
<dbReference type="EMBL" id="JSZA02000206">
    <property type="protein sequence ID" value="KHD11562.1"/>
    <property type="molecule type" value="Genomic_DNA"/>
</dbReference>
<dbReference type="Pfam" id="PF14718">
    <property type="entry name" value="SLT_L"/>
    <property type="match status" value="1"/>
</dbReference>
<organism evidence="6 7">
    <name type="scientific">Candidatus Thiomargarita nelsonii</name>
    <dbReference type="NCBI Taxonomy" id="1003181"/>
    <lineage>
        <taxon>Bacteria</taxon>
        <taxon>Pseudomonadati</taxon>
        <taxon>Pseudomonadota</taxon>
        <taxon>Gammaproteobacteria</taxon>
        <taxon>Thiotrichales</taxon>
        <taxon>Thiotrichaceae</taxon>
        <taxon>Thiomargarita</taxon>
    </lineage>
</organism>
<dbReference type="InterPro" id="IPR023346">
    <property type="entry name" value="Lysozyme-like_dom_sf"/>
</dbReference>
<name>A0A0A6PCG9_9GAMM</name>
<proteinExistence type="inferred from homology"/>
<gene>
    <name evidence="6" type="ORF">PN36_29585</name>
</gene>
<protein>
    <submittedName>
        <fullName evidence="6">Uncharacterized protein</fullName>
    </submittedName>
</protein>
<evidence type="ECO:0000259" key="4">
    <source>
        <dbReference type="Pfam" id="PF01464"/>
    </source>
</evidence>
<feature type="domain" description="Lytic transglycosylase superhelical linker" evidence="5">
    <location>
        <begin position="400"/>
        <end position="471"/>
    </location>
</feature>
<comment type="caution">
    <text evidence="6">The sequence shown here is derived from an EMBL/GenBank/DDBJ whole genome shotgun (WGS) entry which is preliminary data.</text>
</comment>
<feature type="chain" id="PRO_5007387894" evidence="3">
    <location>
        <begin position="24"/>
        <end position="653"/>
    </location>
</feature>
<feature type="signal peptide" evidence="3">
    <location>
        <begin position="1"/>
        <end position="23"/>
    </location>
</feature>